<dbReference type="InterPro" id="IPR036388">
    <property type="entry name" value="WH-like_DNA-bd_sf"/>
</dbReference>
<evidence type="ECO:0000313" key="2">
    <source>
        <dbReference type="Proteomes" id="UP000323521"/>
    </source>
</evidence>
<dbReference type="InterPro" id="IPR036390">
    <property type="entry name" value="WH_DNA-bd_sf"/>
</dbReference>
<dbReference type="AlphaFoldDB" id="A0A3G1KNX0"/>
<dbReference type="EMBL" id="CP017634">
    <property type="protein sequence ID" value="ATW24173.1"/>
    <property type="molecule type" value="Genomic_DNA"/>
</dbReference>
<protein>
    <recommendedName>
        <fullName evidence="3">DUF2513 domain-containing protein</fullName>
    </recommendedName>
</protein>
<dbReference type="Pfam" id="PF09639">
    <property type="entry name" value="YjcQ"/>
    <property type="match status" value="1"/>
</dbReference>
<reference evidence="1 2" key="1">
    <citation type="submission" date="2016-10" db="EMBL/GenBank/DDBJ databases">
        <title>Complete Genome Sequence of Peptococcaceae strain DCMF.</title>
        <authorList>
            <person name="Edwards R.J."/>
            <person name="Holland S.I."/>
            <person name="Deshpande N.P."/>
            <person name="Wong Y.K."/>
            <person name="Ertan H."/>
            <person name="Manefield M."/>
            <person name="Russell T.L."/>
            <person name="Lee M.J."/>
        </authorList>
    </citation>
    <scope>NUCLEOTIDE SEQUENCE [LARGE SCALE GENOMIC DNA]</scope>
    <source>
        <strain evidence="1 2">DCMF</strain>
    </source>
</reference>
<dbReference type="Gene3D" id="1.10.10.10">
    <property type="entry name" value="Winged helix-like DNA-binding domain superfamily/Winged helix DNA-binding domain"/>
    <property type="match status" value="1"/>
</dbReference>
<dbReference type="KEGG" id="fwa:DCMF_04685"/>
<name>A0A3G1KNX0_FORW1</name>
<dbReference type="Proteomes" id="UP000323521">
    <property type="component" value="Chromosome"/>
</dbReference>
<gene>
    <name evidence="1" type="ORF">DCMF_04685</name>
</gene>
<dbReference type="OrthoDB" id="2680576at2"/>
<evidence type="ECO:0008006" key="3">
    <source>
        <dbReference type="Google" id="ProtNLM"/>
    </source>
</evidence>
<sequence>MERDAKQTVLLAIYTEYQKDIPDMENAIKAANLGLEKNVFKVALDKLENEGLINGVEFRRGGNTAIPLTALTTYIKITPIGIRYVEDKLNIDGASTGEQKVKGLLSRFTEWGWEQLKDVAARTLAEMAKN</sequence>
<dbReference type="RefSeq" id="WP_148133350.1">
    <property type="nucleotide sequence ID" value="NZ_CP017634.1"/>
</dbReference>
<organism evidence="1 2">
    <name type="scientific">Formimonas warabiya</name>
    <dbReference type="NCBI Taxonomy" id="1761012"/>
    <lineage>
        <taxon>Bacteria</taxon>
        <taxon>Bacillati</taxon>
        <taxon>Bacillota</taxon>
        <taxon>Clostridia</taxon>
        <taxon>Eubacteriales</taxon>
        <taxon>Peptococcaceae</taxon>
        <taxon>Candidatus Formimonas</taxon>
    </lineage>
</organism>
<accession>A0A3G1KNX0</accession>
<evidence type="ECO:0000313" key="1">
    <source>
        <dbReference type="EMBL" id="ATW24173.1"/>
    </source>
</evidence>
<keyword evidence="2" id="KW-1185">Reference proteome</keyword>
<dbReference type="InterPro" id="IPR018597">
    <property type="entry name" value="Phage_Tuc2009_YjcQ"/>
</dbReference>
<dbReference type="SUPFAM" id="SSF46785">
    <property type="entry name" value="Winged helix' DNA-binding domain"/>
    <property type="match status" value="1"/>
</dbReference>
<proteinExistence type="predicted"/>